<dbReference type="Proteomes" id="UP000030982">
    <property type="component" value="Unassembled WGS sequence"/>
</dbReference>
<dbReference type="STRING" id="1338436.LK10_05450"/>
<accession>A0A0B2AM69</accession>
<dbReference type="EMBL" id="JTDL01000079">
    <property type="protein sequence ID" value="KHL04466.1"/>
    <property type="molecule type" value="Genomic_DNA"/>
</dbReference>
<feature type="region of interest" description="Disordered" evidence="1">
    <location>
        <begin position="29"/>
        <end position="53"/>
    </location>
</feature>
<evidence type="ECO:0000256" key="1">
    <source>
        <dbReference type="SAM" id="MobiDB-lite"/>
    </source>
</evidence>
<gene>
    <name evidence="2" type="ORF">LK10_05450</name>
</gene>
<dbReference type="AlphaFoldDB" id="A0A0B2AM69"/>
<protein>
    <submittedName>
        <fullName evidence="2">Uncharacterized protein</fullName>
    </submittedName>
</protein>
<sequence length="83" mass="9375">MGVDAASGLERPPRRTEYWRNITYGSSRLSRSRLSRAHGTDRPRQSGQRSAWSDGFPSRCNVLRRILRLPLASDIAVHRAGAR</sequence>
<organism evidence="2 3">
    <name type="scientific">Sinomonas humi</name>
    <dbReference type="NCBI Taxonomy" id="1338436"/>
    <lineage>
        <taxon>Bacteria</taxon>
        <taxon>Bacillati</taxon>
        <taxon>Actinomycetota</taxon>
        <taxon>Actinomycetes</taxon>
        <taxon>Micrococcales</taxon>
        <taxon>Micrococcaceae</taxon>
        <taxon>Sinomonas</taxon>
    </lineage>
</organism>
<proteinExistence type="predicted"/>
<keyword evidence="3" id="KW-1185">Reference proteome</keyword>
<reference evidence="2 3" key="1">
    <citation type="submission" date="2014-09" db="EMBL/GenBank/DDBJ databases">
        <title>Genome sequence of Sinomonas sp. MUSC 117.</title>
        <authorList>
            <person name="Lee L.-H."/>
        </authorList>
    </citation>
    <scope>NUCLEOTIDE SEQUENCE [LARGE SCALE GENOMIC DNA]</scope>
    <source>
        <strain evidence="2 3">MUSC 117</strain>
    </source>
</reference>
<comment type="caution">
    <text evidence="2">The sequence shown here is derived from an EMBL/GenBank/DDBJ whole genome shotgun (WGS) entry which is preliminary data.</text>
</comment>
<evidence type="ECO:0000313" key="3">
    <source>
        <dbReference type="Proteomes" id="UP000030982"/>
    </source>
</evidence>
<name>A0A0B2AM69_9MICC</name>
<evidence type="ECO:0000313" key="2">
    <source>
        <dbReference type="EMBL" id="KHL04466.1"/>
    </source>
</evidence>